<dbReference type="SUPFAM" id="SSF48366">
    <property type="entry name" value="Ras GEF"/>
    <property type="match status" value="1"/>
</dbReference>
<dbReference type="GO" id="GO:0005085">
    <property type="term" value="F:guanyl-nucleotide exchange factor activity"/>
    <property type="evidence" value="ECO:0007669"/>
    <property type="project" value="InterPro"/>
</dbReference>
<keyword evidence="3" id="KW-1185">Reference proteome</keyword>
<sequence length="230" mass="26153">YLLELKNYFSFMAITAALASPEIKKLNYAWMVYLFILKKNNNNLFLKKKSPSPSPPLFFFVILITIENALTKLMQVSTALKAKNKIEQLQPPGIPCVEMMTEGLPLIDGMDDRDCVDFEKYSRFWDKCDAICSFQLSKYQQQLVQNPSLCALLEQEISTSSKVPEKFIQLLVQPAVELDQRQTAKSDKGLSDKEESAKLKVAHQQTTGAANARSSFLCLFDKRCPDQNHE</sequence>
<accession>X6N596</accession>
<proteinExistence type="predicted"/>
<organism evidence="2 3">
    <name type="scientific">Reticulomyxa filosa</name>
    <dbReference type="NCBI Taxonomy" id="46433"/>
    <lineage>
        <taxon>Eukaryota</taxon>
        <taxon>Sar</taxon>
        <taxon>Rhizaria</taxon>
        <taxon>Retaria</taxon>
        <taxon>Foraminifera</taxon>
        <taxon>Monothalamids</taxon>
        <taxon>Reticulomyxidae</taxon>
        <taxon>Reticulomyxa</taxon>
    </lineage>
</organism>
<name>X6N596_RETFI</name>
<gene>
    <name evidence="2" type="ORF">RFI_15992</name>
</gene>
<dbReference type="GO" id="GO:0007264">
    <property type="term" value="P:small GTPase-mediated signal transduction"/>
    <property type="evidence" value="ECO:0007669"/>
    <property type="project" value="InterPro"/>
</dbReference>
<dbReference type="Proteomes" id="UP000023152">
    <property type="component" value="Unassembled WGS sequence"/>
</dbReference>
<feature type="non-terminal residue" evidence="2">
    <location>
        <position position="1"/>
    </location>
</feature>
<evidence type="ECO:0000313" key="2">
    <source>
        <dbReference type="EMBL" id="ETO21211.1"/>
    </source>
</evidence>
<evidence type="ECO:0000259" key="1">
    <source>
        <dbReference type="Pfam" id="PF00617"/>
    </source>
</evidence>
<dbReference type="Gene3D" id="1.10.840.10">
    <property type="entry name" value="Ras guanine-nucleotide exchange factors catalytic domain"/>
    <property type="match status" value="1"/>
</dbReference>
<dbReference type="InterPro" id="IPR023578">
    <property type="entry name" value="Ras_GEF_dom_sf"/>
</dbReference>
<dbReference type="Pfam" id="PF00617">
    <property type="entry name" value="RasGEF"/>
    <property type="match status" value="1"/>
</dbReference>
<protein>
    <recommendedName>
        <fullName evidence="1">Ras-GEF domain-containing protein</fullName>
    </recommendedName>
</protein>
<dbReference type="EMBL" id="ASPP01011847">
    <property type="protein sequence ID" value="ETO21211.1"/>
    <property type="molecule type" value="Genomic_DNA"/>
</dbReference>
<reference evidence="2 3" key="1">
    <citation type="journal article" date="2013" name="Curr. Biol.">
        <title>The Genome of the Foraminiferan Reticulomyxa filosa.</title>
        <authorList>
            <person name="Glockner G."/>
            <person name="Hulsmann N."/>
            <person name="Schleicher M."/>
            <person name="Noegel A.A."/>
            <person name="Eichinger L."/>
            <person name="Gallinger C."/>
            <person name="Pawlowski J."/>
            <person name="Sierra R."/>
            <person name="Euteneuer U."/>
            <person name="Pillet L."/>
            <person name="Moustafa A."/>
            <person name="Platzer M."/>
            <person name="Groth M."/>
            <person name="Szafranski K."/>
            <person name="Schliwa M."/>
        </authorList>
    </citation>
    <scope>NUCLEOTIDE SEQUENCE [LARGE SCALE GENOMIC DNA]</scope>
</reference>
<dbReference type="AlphaFoldDB" id="X6N596"/>
<dbReference type="InterPro" id="IPR036964">
    <property type="entry name" value="RASGEF_cat_dom_sf"/>
</dbReference>
<evidence type="ECO:0000313" key="3">
    <source>
        <dbReference type="Proteomes" id="UP000023152"/>
    </source>
</evidence>
<comment type="caution">
    <text evidence="2">The sequence shown here is derived from an EMBL/GenBank/DDBJ whole genome shotgun (WGS) entry which is preliminary data.</text>
</comment>
<dbReference type="InterPro" id="IPR001895">
    <property type="entry name" value="RASGEF_cat_dom"/>
</dbReference>
<feature type="domain" description="Ras-GEF" evidence="1">
    <location>
        <begin position="2"/>
        <end position="121"/>
    </location>
</feature>